<protein>
    <recommendedName>
        <fullName evidence="9">8-amino-7-oxononanoate synthase</fullName>
        <shortName evidence="9">AONS</shortName>
        <ecNumber evidence="9">2.3.1.47</ecNumber>
    </recommendedName>
    <alternativeName>
        <fullName evidence="9">7-keto-8-amino-pelargonic acid synthase</fullName>
        <shortName evidence="9">7-KAP synthase</shortName>
        <shortName evidence="9">KAPA synthase</shortName>
    </alternativeName>
    <alternativeName>
        <fullName evidence="9">8-amino-7-ketopelargonate synthase</fullName>
    </alternativeName>
</protein>
<evidence type="ECO:0000313" key="13">
    <source>
        <dbReference type="Proteomes" id="UP000015462"/>
    </source>
</evidence>
<comment type="cofactor">
    <cofactor evidence="1 9 10">
        <name>pyridoxal 5'-phosphate</name>
        <dbReference type="ChEBI" id="CHEBI:597326"/>
    </cofactor>
</comment>
<comment type="subunit">
    <text evidence="4 9">Homodimer.</text>
</comment>
<feature type="binding site" evidence="9">
    <location>
        <position position="206"/>
    </location>
    <ligand>
        <name>pyridoxal 5'-phosphate</name>
        <dbReference type="ChEBI" id="CHEBI:597326"/>
    </ligand>
</feature>
<dbReference type="InterPro" id="IPR004839">
    <property type="entry name" value="Aminotransferase_I/II_large"/>
</dbReference>
<dbReference type="Gene3D" id="3.90.1150.10">
    <property type="entry name" value="Aspartate Aminotransferase, domain 1"/>
    <property type="match status" value="1"/>
</dbReference>
<proteinExistence type="inferred from homology"/>
<evidence type="ECO:0000256" key="2">
    <source>
        <dbReference type="ARBA" id="ARBA00004746"/>
    </source>
</evidence>
<dbReference type="PROSITE" id="PS00599">
    <property type="entry name" value="AA_TRANSFER_CLASS_2"/>
    <property type="match status" value="1"/>
</dbReference>
<dbReference type="PANTHER" id="PTHR13693:SF100">
    <property type="entry name" value="8-AMINO-7-OXONONANOATE SYNTHASE"/>
    <property type="match status" value="1"/>
</dbReference>
<evidence type="ECO:0000313" key="12">
    <source>
        <dbReference type="EMBL" id="EPD12776.1"/>
    </source>
</evidence>
<evidence type="ECO:0000256" key="5">
    <source>
        <dbReference type="ARBA" id="ARBA00022679"/>
    </source>
</evidence>
<dbReference type="InterPro" id="IPR004723">
    <property type="entry name" value="AONS_Archaea/Proteobacteria"/>
</dbReference>
<sequence length="385" mass="41859">MDPWELATKLDELKRQQRYRLRKTIESPQGASVQMAGQMFDNFSSNDYLGLANHPSVIKAFQQAAERYGVGSGSAHLICGHSAEHHALEEELAEFTGRDRALIFSTGYMANLGAISAMAHKGDEIFQDKLNHASLIDGGRLSGAQVKRFVHGDMGQLKQLLEGSSTRRKLVVSDGVFSMDGDEANMQGLVGLTETSNAMLMIDDAHGLGVLGEKGGGLLEACDLNQQQVPILMATLGKGLGTSGAFVAGSEELIETLIQQARTYVFTTAMPSAVMAATRQSLKICQQETWRREKLRHLVARFRKGAEQLGLNLMPSQTPIQPIILGSNEAVMAAGEYLKEKGVLVGAIRYPAVKKTSERLRITLSATHTDSQVDNLLLGLEELFC</sequence>
<organism evidence="12 13">
    <name type="scientific">Cycloclasticus pugetii</name>
    <dbReference type="NCBI Taxonomy" id="34068"/>
    <lineage>
        <taxon>Bacteria</taxon>
        <taxon>Pseudomonadati</taxon>
        <taxon>Pseudomonadota</taxon>
        <taxon>Gammaproteobacteria</taxon>
        <taxon>Thiotrichales</taxon>
        <taxon>Piscirickettsiaceae</taxon>
        <taxon>Cycloclasticus</taxon>
    </lineage>
</organism>
<reference evidence="12 13" key="1">
    <citation type="journal article" date="2013" name="Genome Announc.">
        <title>Genome Sequence of the Pyrene- and Fluoranthene-Degrading Bacterium Cycloclasticus sp. Strain PY97M.</title>
        <authorList>
            <person name="Cui Z."/>
            <person name="Xu G."/>
            <person name="Li Q."/>
            <person name="Gao W."/>
            <person name="Zheng L."/>
        </authorList>
    </citation>
    <scope>NUCLEOTIDE SEQUENCE [LARGE SCALE GENOMIC DNA]</scope>
    <source>
        <strain evidence="12 13">PY97M</strain>
    </source>
</reference>
<feature type="modified residue" description="N6-(pyridoxal phosphate)lysine" evidence="9 10">
    <location>
        <position position="238"/>
    </location>
</feature>
<dbReference type="EMBL" id="ASHL01000006">
    <property type="protein sequence ID" value="EPD12776.1"/>
    <property type="molecule type" value="Genomic_DNA"/>
</dbReference>
<evidence type="ECO:0000256" key="8">
    <source>
        <dbReference type="ARBA" id="ARBA00047715"/>
    </source>
</evidence>
<dbReference type="SUPFAM" id="SSF53383">
    <property type="entry name" value="PLP-dependent transferases"/>
    <property type="match status" value="1"/>
</dbReference>
<feature type="binding site" evidence="9">
    <location>
        <position position="235"/>
    </location>
    <ligand>
        <name>pyridoxal 5'-phosphate</name>
        <dbReference type="ChEBI" id="CHEBI:597326"/>
    </ligand>
</feature>
<feature type="binding site" evidence="9">
    <location>
        <position position="132"/>
    </location>
    <ligand>
        <name>substrate</name>
    </ligand>
</feature>
<dbReference type="InterPro" id="IPR015422">
    <property type="entry name" value="PyrdxlP-dep_Trfase_small"/>
</dbReference>
<dbReference type="Gene3D" id="3.40.640.10">
    <property type="entry name" value="Type I PLP-dependent aspartate aminotransferase-like (Major domain)"/>
    <property type="match status" value="1"/>
</dbReference>
<dbReference type="InterPro" id="IPR022834">
    <property type="entry name" value="AONS_Proteobacteria"/>
</dbReference>
<feature type="binding site" evidence="9">
    <location>
        <position position="20"/>
    </location>
    <ligand>
        <name>substrate</name>
    </ligand>
</feature>
<comment type="pathway">
    <text evidence="2 9">Cofactor biosynthesis; biotin biosynthesis.</text>
</comment>
<feature type="binding site" evidence="9">
    <location>
        <position position="178"/>
    </location>
    <ligand>
        <name>pyridoxal 5'-phosphate</name>
        <dbReference type="ChEBI" id="CHEBI:597326"/>
    </ligand>
</feature>
<dbReference type="NCBIfam" id="TIGR00858">
    <property type="entry name" value="bioF"/>
    <property type="match status" value="1"/>
</dbReference>
<dbReference type="GO" id="GO:0030170">
    <property type="term" value="F:pyridoxal phosphate binding"/>
    <property type="evidence" value="ECO:0007669"/>
    <property type="project" value="UniProtKB-UniRule"/>
</dbReference>
<dbReference type="InterPro" id="IPR001917">
    <property type="entry name" value="Aminotrans_II_pyridoxalP_BS"/>
</dbReference>
<evidence type="ECO:0000256" key="7">
    <source>
        <dbReference type="ARBA" id="ARBA00022898"/>
    </source>
</evidence>
<dbReference type="GO" id="GO:0009102">
    <property type="term" value="P:biotin biosynthetic process"/>
    <property type="evidence" value="ECO:0007669"/>
    <property type="project" value="UniProtKB-UniRule"/>
</dbReference>
<keyword evidence="7 9" id="KW-0663">Pyridoxal phosphate</keyword>
<accession>A0AB33Z1E0</accession>
<dbReference type="InterPro" id="IPR015421">
    <property type="entry name" value="PyrdxlP-dep_Trfase_major"/>
</dbReference>
<dbReference type="GO" id="GO:0008710">
    <property type="term" value="F:8-amino-7-oxononanoate synthase activity"/>
    <property type="evidence" value="ECO:0007669"/>
    <property type="project" value="UniProtKB-UniRule"/>
</dbReference>
<evidence type="ECO:0000256" key="10">
    <source>
        <dbReference type="PIRSR" id="PIRSR604723-51"/>
    </source>
</evidence>
<comment type="function">
    <text evidence="9">Catalyzes the decarboxylative condensation of pimeloyl-[acyl-carrier protein] and L-alanine to produce 8-amino-7-oxononanoate (AON), [acyl-carrier protein], and carbon dioxide.</text>
</comment>
<dbReference type="RefSeq" id="WP_016390566.1">
    <property type="nucleotide sequence ID" value="NZ_KE646808.1"/>
</dbReference>
<comment type="caution">
    <text evidence="12">The sequence shown here is derived from an EMBL/GenBank/DDBJ whole genome shotgun (WGS) entry which is preliminary data.</text>
</comment>
<keyword evidence="6 9" id="KW-0093">Biotin biosynthesis</keyword>
<feature type="domain" description="Aminotransferase class I/classII large" evidence="11">
    <location>
        <begin position="42"/>
        <end position="377"/>
    </location>
</feature>
<feature type="binding site" evidence="9">
    <location>
        <begin position="107"/>
        <end position="108"/>
    </location>
    <ligand>
        <name>pyridoxal 5'-phosphate</name>
        <dbReference type="ChEBI" id="CHEBI:597326"/>
    </ligand>
</feature>
<evidence type="ECO:0000256" key="1">
    <source>
        <dbReference type="ARBA" id="ARBA00001933"/>
    </source>
</evidence>
<evidence type="ECO:0000256" key="9">
    <source>
        <dbReference type="HAMAP-Rule" id="MF_01693"/>
    </source>
</evidence>
<evidence type="ECO:0000259" key="11">
    <source>
        <dbReference type="Pfam" id="PF00155"/>
    </source>
</evidence>
<dbReference type="InterPro" id="IPR015424">
    <property type="entry name" value="PyrdxlP-dep_Trfase"/>
</dbReference>
<comment type="catalytic activity">
    <reaction evidence="8 9">
        <text>6-carboxyhexanoyl-[ACP] + L-alanine + H(+) = (8S)-8-amino-7-oxononanoate + holo-[ACP] + CO2</text>
        <dbReference type="Rhea" id="RHEA:42288"/>
        <dbReference type="Rhea" id="RHEA-COMP:9685"/>
        <dbReference type="Rhea" id="RHEA-COMP:9955"/>
        <dbReference type="ChEBI" id="CHEBI:15378"/>
        <dbReference type="ChEBI" id="CHEBI:16526"/>
        <dbReference type="ChEBI" id="CHEBI:57972"/>
        <dbReference type="ChEBI" id="CHEBI:64479"/>
        <dbReference type="ChEBI" id="CHEBI:78846"/>
        <dbReference type="ChEBI" id="CHEBI:149468"/>
        <dbReference type="EC" id="2.3.1.47"/>
    </reaction>
</comment>
<comment type="similarity">
    <text evidence="3 9">Belongs to the class-II pyridoxal-phosphate-dependent aminotransferase family. BioF subfamily.</text>
</comment>
<keyword evidence="5 9" id="KW-0808">Transferase</keyword>
<comment type="caution">
    <text evidence="9">Lacks conserved residue(s) required for the propagation of feature annotation.</text>
</comment>
<dbReference type="AlphaFoldDB" id="A0AB33Z1E0"/>
<dbReference type="Proteomes" id="UP000015462">
    <property type="component" value="Unassembled WGS sequence"/>
</dbReference>
<evidence type="ECO:0000256" key="6">
    <source>
        <dbReference type="ARBA" id="ARBA00022756"/>
    </source>
</evidence>
<dbReference type="InterPro" id="IPR050087">
    <property type="entry name" value="AON_synthase_class-II"/>
</dbReference>
<dbReference type="HAMAP" id="MF_01693">
    <property type="entry name" value="BioF_aminotrans_2"/>
    <property type="match status" value="1"/>
</dbReference>
<name>A0AB33Z1E0_9GAMM</name>
<evidence type="ECO:0000256" key="3">
    <source>
        <dbReference type="ARBA" id="ARBA00010008"/>
    </source>
</evidence>
<dbReference type="Pfam" id="PF00155">
    <property type="entry name" value="Aminotran_1_2"/>
    <property type="match status" value="1"/>
</dbReference>
<dbReference type="EC" id="2.3.1.47" evidence="9"/>
<gene>
    <name evidence="9" type="primary">bioF</name>
    <name evidence="12" type="ORF">L196_07901</name>
</gene>
<evidence type="ECO:0000256" key="4">
    <source>
        <dbReference type="ARBA" id="ARBA00011738"/>
    </source>
</evidence>
<dbReference type="CDD" id="cd06454">
    <property type="entry name" value="KBL_like"/>
    <property type="match status" value="1"/>
</dbReference>
<keyword evidence="13" id="KW-1185">Reference proteome</keyword>
<dbReference type="PANTHER" id="PTHR13693">
    <property type="entry name" value="CLASS II AMINOTRANSFERASE/8-AMINO-7-OXONONANOATE SYNTHASE"/>
    <property type="match status" value="1"/>
</dbReference>